<dbReference type="KEGG" id="mmar:MODMU_5090"/>
<accession>I4F4A6</accession>
<evidence type="ECO:0000313" key="2">
    <source>
        <dbReference type="Proteomes" id="UP000006461"/>
    </source>
</evidence>
<dbReference type="AlphaFoldDB" id="I4F4A6"/>
<reference evidence="1 2" key="1">
    <citation type="journal article" date="2012" name="J. Bacteriol.">
        <title>Genome Sequence of Radiation-Resistant Modestobacter marinus Strain BC501, a Representative Actinobacterium That Thrives on Calcareous Stone Surfaces.</title>
        <authorList>
            <person name="Normand P."/>
            <person name="Gury J."/>
            <person name="Pujic P."/>
            <person name="Chouaia B."/>
            <person name="Crotti E."/>
            <person name="Brusetti L."/>
            <person name="Daffonchio D."/>
            <person name="Vacherie B."/>
            <person name="Barbe V."/>
            <person name="Medigue C."/>
            <person name="Calteau A."/>
            <person name="Ghodhbane-Gtari F."/>
            <person name="Essoussi I."/>
            <person name="Nouioui I."/>
            <person name="Abbassi-Ghozzi I."/>
            <person name="Gtari M."/>
        </authorList>
    </citation>
    <scope>NUCLEOTIDE SEQUENCE [LARGE SCALE GENOMIC DNA]</scope>
    <source>
        <strain evidence="2">BC 501</strain>
    </source>
</reference>
<dbReference type="Proteomes" id="UP000006461">
    <property type="component" value="Chromosome"/>
</dbReference>
<organism evidence="1 2">
    <name type="scientific">Modestobacter italicus (strain DSM 44449 / CECT 9708 / BC 501)</name>
    <dbReference type="NCBI Taxonomy" id="2732864"/>
    <lineage>
        <taxon>Bacteria</taxon>
        <taxon>Bacillati</taxon>
        <taxon>Actinomycetota</taxon>
        <taxon>Actinomycetes</taxon>
        <taxon>Geodermatophilales</taxon>
        <taxon>Geodermatophilaceae</taxon>
        <taxon>Modestobacter</taxon>
    </lineage>
</organism>
<name>I4F4A6_MODI5</name>
<dbReference type="OMA" id="QHARMAN"/>
<gene>
    <name evidence="1" type="ordered locus">MODMU_5090</name>
</gene>
<dbReference type="EMBL" id="FO203431">
    <property type="protein sequence ID" value="CCH90469.1"/>
    <property type="molecule type" value="Genomic_DNA"/>
</dbReference>
<sequence>MILWPVVAVVGFVVLAALVIALATSSTAQYEFERNQVQAQRQRAAVPAGVAAAAGGTAVPVEAEQPGSATAEAQAVAVSVAAHPAGKRVAGQGTPPAWWLVDDPDDGSGERVVAGPFRDRIEADWAALSGGLAESGRAVHGVLHADGRVVRRQSEEERVWLSDLGDQLDRLPPEWDGPLADEDELVTLVVEVAGGLVEAGLALHDCAGEEPAGGVCLTPEPGRPGVLVSWHQHARMANDQVHGASVHAALQRTMNAAIGGCLSQLGFEVEPYGESGCWLVTLD</sequence>
<keyword evidence="2" id="KW-1185">Reference proteome</keyword>
<proteinExistence type="predicted"/>
<dbReference type="HOGENOM" id="CLU_1064609_0_0_11"/>
<evidence type="ECO:0000313" key="1">
    <source>
        <dbReference type="EMBL" id="CCH90469.1"/>
    </source>
</evidence>
<dbReference type="OrthoDB" id="5185638at2"/>
<protein>
    <submittedName>
        <fullName evidence="1">Uncharacterized protein</fullName>
    </submittedName>
</protein>